<dbReference type="InterPro" id="IPR010090">
    <property type="entry name" value="Phage_tape_meas"/>
</dbReference>
<organism evidence="4 5">
    <name type="scientific">Arthrobacter terricola</name>
    <dbReference type="NCBI Taxonomy" id="2547396"/>
    <lineage>
        <taxon>Bacteria</taxon>
        <taxon>Bacillati</taxon>
        <taxon>Actinomycetota</taxon>
        <taxon>Actinomycetes</taxon>
        <taxon>Micrococcales</taxon>
        <taxon>Micrococcaceae</taxon>
        <taxon>Arthrobacter</taxon>
    </lineage>
</organism>
<dbReference type="Gene3D" id="1.10.530.10">
    <property type="match status" value="1"/>
</dbReference>
<evidence type="ECO:0000313" key="4">
    <source>
        <dbReference type="EMBL" id="TDF96850.1"/>
    </source>
</evidence>
<dbReference type="InterPro" id="IPR023346">
    <property type="entry name" value="Lysozyme-like_dom_sf"/>
</dbReference>
<sequence length="1345" mass="141002">MTNELILLEVEARDRASAVFKSIEGSLGKFTGGLDNMRTALGRSGTDMEAAQAKAAALGRAHEAAAAQVKAAQADMVAAGGKVKEAQSAMADAAKLSGDEQKKASELAATAMQKASNDEQAALLTLQGALETSTKKHKEFQDAQSEMSARSEAVTKTMAGVGVATGAVAVGVGLLAVDSAKAAGDFQANMTKVATSAGEPVENLQKDSDAIMALARDTGATLESLTEGFYKVSSAGFHGADGMNVLKASQEGAKAEGADLETVSDAVSSSLIDYHLKASDAADVTSKLVAATAAGKMRFQDLASAMPAILPTASAAHVALSDILGDMASMTVHGESAQQASQNLADAIRHMENPTAQQAKQLALLGMTTTQLADDIKSKGLSGTLQEISTKITNMMPPGSDKVLLQMRTAMDSLTGPAKDLAQHLFDGSMTMKQYQKAALDLDPVSAKQASSFATLLGATHRIGDAQVSGSEVLQNYTQALAKATGDATGLNVALMLTGENAGTTNAAIKSVAGATADAQGNVKGWTEIQANFNTKLDKAKESFETVKVAIGTALLPILGTLMDKVSSFMGPIVDWISHNPQLAATILIVTGAVMGLIAVVAALTIAFTFLAANPIVLVITGIIIAIAALAFGVVQLVTHWNDVVKWITQIWGGFMNWLKQIIDGFVTWWNGVWAPVGAFFKTIWDDVVNWTKGAIGGFVQWWMSVWTPIETGFKAVWDGIVTVAKFVVTLLAAVLIGPIVGIVHLLGDAWNWLWKNAIKPAWDGIVDVMKVAWNWILGNVINPIVNYVKFVASIYVWLWQNVLVPVWNGIVDVFRTAWNWILTNVVQPIIDWYHKLADTFTWFWQNVVVPVWKGIQDAIAFAWNWIVQNVMNFIHTEITGLGIIFNWLHDDVIKPVWQAIQDAIGAAWNWLTQNVFDPIGKVIDGVGKGFDAMGQGIKKAWDGMKEAAKVPIQFVVDTIYNNGILPVWNNVAKTVGIAPIDPVHLNFATGGTVPGYSPGNDTVHAMLSPGEGVLVPQAVRALGGASGIDAINSMFGHGGGPSLKGGRQHFADGGVVGDIIGSIGNVVGGALNGLKDAALGGLRALAAPVVQGIEHLADGSLGSTGFGGLMDSGVHKIGDGFLSFLGGKDSTAAKSAGNANIGSPGAVSGDLAQWVAQAMSDAGVTGGDWLNGLETIAMHESGGNPNAANNWDSNAAAGDPSRGLMQTIGSTFEAYRSAALPDDIFDPVANIVAGIGYIRSRYGGIGNVPGLVSMSNGGPYVGYDSGGWLQPGITQVYNGTGKPERVISPDGAGPGGDAPSMVFNIDIHDINGTLDDRFVAKLEDALGKRMATWTLPSAGHMIRR</sequence>
<gene>
    <name evidence="4" type="ORF">E1809_09000</name>
</gene>
<feature type="transmembrane region" description="Helical" evidence="1">
    <location>
        <begin position="583"/>
        <end position="609"/>
    </location>
</feature>
<dbReference type="RefSeq" id="WP_133203899.1">
    <property type="nucleotide sequence ID" value="NZ_SMRU01000009.1"/>
</dbReference>
<feature type="transmembrane region" description="Helical" evidence="1">
    <location>
        <begin position="727"/>
        <end position="747"/>
    </location>
</feature>
<accession>A0A4R5KQ78</accession>
<feature type="domain" description="Phage tail tape measure protein" evidence="3">
    <location>
        <begin position="209"/>
        <end position="399"/>
    </location>
</feature>
<evidence type="ECO:0000313" key="5">
    <source>
        <dbReference type="Proteomes" id="UP000295511"/>
    </source>
</evidence>
<dbReference type="CDD" id="cd13402">
    <property type="entry name" value="LT_TF-like"/>
    <property type="match status" value="1"/>
</dbReference>
<feature type="domain" description="Transglycosylase SLT" evidence="2">
    <location>
        <begin position="1166"/>
        <end position="1256"/>
    </location>
</feature>
<keyword evidence="1" id="KW-1133">Transmembrane helix</keyword>
<dbReference type="EMBL" id="SMRU01000009">
    <property type="protein sequence ID" value="TDF96850.1"/>
    <property type="molecule type" value="Genomic_DNA"/>
</dbReference>
<dbReference type="Pfam" id="PF10145">
    <property type="entry name" value="PhageMin_Tail"/>
    <property type="match status" value="1"/>
</dbReference>
<keyword evidence="5" id="KW-1185">Reference proteome</keyword>
<dbReference type="NCBIfam" id="TIGR01760">
    <property type="entry name" value="tape_meas_TP901"/>
    <property type="match status" value="2"/>
</dbReference>
<keyword evidence="1" id="KW-0472">Membrane</keyword>
<proteinExistence type="predicted"/>
<name>A0A4R5KQ78_9MICC</name>
<keyword evidence="1" id="KW-0812">Transmembrane</keyword>
<dbReference type="Pfam" id="PF01464">
    <property type="entry name" value="SLT"/>
    <property type="match status" value="1"/>
</dbReference>
<dbReference type="OrthoDB" id="177147at2"/>
<evidence type="ECO:0000259" key="2">
    <source>
        <dbReference type="Pfam" id="PF01464"/>
    </source>
</evidence>
<dbReference type="InterPro" id="IPR008258">
    <property type="entry name" value="Transglycosylase_SLT_dom_1"/>
</dbReference>
<dbReference type="Proteomes" id="UP000295511">
    <property type="component" value="Unassembled WGS sequence"/>
</dbReference>
<protein>
    <submittedName>
        <fullName evidence="4">Phage tail tape measure protein</fullName>
    </submittedName>
</protein>
<evidence type="ECO:0000259" key="3">
    <source>
        <dbReference type="Pfam" id="PF10145"/>
    </source>
</evidence>
<reference evidence="4 5" key="1">
    <citation type="submission" date="2019-03" db="EMBL/GenBank/DDBJ databases">
        <title>Whole genome sequence of Arthrobacter sp JH1-1.</title>
        <authorList>
            <person name="Trinh H.N."/>
        </authorList>
    </citation>
    <scope>NUCLEOTIDE SEQUENCE [LARGE SCALE GENOMIC DNA]</scope>
    <source>
        <strain evidence="4 5">JH1-1</strain>
    </source>
</reference>
<dbReference type="SUPFAM" id="SSF53955">
    <property type="entry name" value="Lysozyme-like"/>
    <property type="match status" value="1"/>
</dbReference>
<comment type="caution">
    <text evidence="4">The sequence shown here is derived from an EMBL/GenBank/DDBJ whole genome shotgun (WGS) entry which is preliminary data.</text>
</comment>
<evidence type="ECO:0000256" key="1">
    <source>
        <dbReference type="SAM" id="Phobius"/>
    </source>
</evidence>
<feature type="transmembrane region" description="Helical" evidence="1">
    <location>
        <begin position="616"/>
        <end position="638"/>
    </location>
</feature>